<sequence>MAIDWTTTFNGLRDTALQRLDTLQRIRKLHERARANDLRVRHIDERGAFATVTNVAHEDHRDAVRPLVEHARTAPLDDLRRLSPDAQATLGVRLAELGADEGEAHPLAVGLALGASPYPLLARPAVVARDDLLELVLARCTSEALNGDATDALGLRVWETVVLPYNVETQGPTAPGATAWVERLATVVLPRLAKAGADLDRPLLGELGECAARATPSAREQQAHLLATALVRHRGDVLRQSLAGTGGEGRARKRL</sequence>
<proteinExistence type="predicted"/>
<reference evidence="1 2" key="1">
    <citation type="submission" date="2016-10" db="EMBL/GenBank/DDBJ databases">
        <authorList>
            <person name="de Groot N.N."/>
        </authorList>
    </citation>
    <scope>NUCLEOTIDE SEQUENCE [LARGE SCALE GENOMIC DNA]</scope>
    <source>
        <strain evidence="1 2">LMG 2247</strain>
    </source>
</reference>
<protein>
    <submittedName>
        <fullName evidence="1">Uncharacterized protein</fullName>
    </submittedName>
</protein>
<dbReference type="RefSeq" id="WP_090685410.1">
    <property type="nucleotide sequence ID" value="NZ_FNCJ01000006.1"/>
</dbReference>
<name>A0A1G7YCL4_9BURK</name>
<evidence type="ECO:0000313" key="2">
    <source>
        <dbReference type="Proteomes" id="UP000199706"/>
    </source>
</evidence>
<evidence type="ECO:0000313" key="1">
    <source>
        <dbReference type="EMBL" id="SDG94075.1"/>
    </source>
</evidence>
<dbReference type="EMBL" id="FNCJ01000006">
    <property type="protein sequence ID" value="SDG94075.1"/>
    <property type="molecule type" value="Genomic_DNA"/>
</dbReference>
<dbReference type="Proteomes" id="UP000199706">
    <property type="component" value="Unassembled WGS sequence"/>
</dbReference>
<dbReference type="AlphaFoldDB" id="A0A1G7YCL4"/>
<accession>A0A1G7YCL4</accession>
<organism evidence="1 2">
    <name type="scientific">Paraburkholderia phenazinium</name>
    <dbReference type="NCBI Taxonomy" id="60549"/>
    <lineage>
        <taxon>Bacteria</taxon>
        <taxon>Pseudomonadati</taxon>
        <taxon>Pseudomonadota</taxon>
        <taxon>Betaproteobacteria</taxon>
        <taxon>Burkholderiales</taxon>
        <taxon>Burkholderiaceae</taxon>
        <taxon>Paraburkholderia</taxon>
    </lineage>
</organism>
<gene>
    <name evidence="1" type="ORF">SAMN05216466_106127</name>
</gene>